<dbReference type="SUPFAM" id="SSF109604">
    <property type="entry name" value="HD-domain/PDEase-like"/>
    <property type="match status" value="1"/>
</dbReference>
<evidence type="ECO:0000256" key="1">
    <source>
        <dbReference type="PROSITE-ProRule" id="PRU00169"/>
    </source>
</evidence>
<dbReference type="Gene3D" id="1.10.3210.10">
    <property type="entry name" value="Hypothetical protein af1432"/>
    <property type="match status" value="1"/>
</dbReference>
<proteinExistence type="predicted"/>
<feature type="coiled-coil region" evidence="2">
    <location>
        <begin position="159"/>
        <end position="197"/>
    </location>
</feature>
<dbReference type="CDD" id="cd00077">
    <property type="entry name" value="HDc"/>
    <property type="match status" value="1"/>
</dbReference>
<dbReference type="Proteomes" id="UP001157733">
    <property type="component" value="Chromosome"/>
</dbReference>
<feature type="modified residue" description="4-aspartylphosphate" evidence="1">
    <location>
        <position position="61"/>
    </location>
</feature>
<dbReference type="CDD" id="cd00156">
    <property type="entry name" value="REC"/>
    <property type="match status" value="1"/>
</dbReference>
<keyword evidence="2" id="KW-0175">Coiled coil</keyword>
<dbReference type="PANTHER" id="PTHR45228:SF1">
    <property type="entry name" value="CYCLIC DI-GMP PHOSPHODIESTERASE TM_0186"/>
    <property type="match status" value="1"/>
</dbReference>
<evidence type="ECO:0000259" key="3">
    <source>
        <dbReference type="PROSITE" id="PS50110"/>
    </source>
</evidence>
<evidence type="ECO:0000256" key="2">
    <source>
        <dbReference type="SAM" id="Coils"/>
    </source>
</evidence>
<dbReference type="InterPro" id="IPR011006">
    <property type="entry name" value="CheY-like_superfamily"/>
</dbReference>
<dbReference type="PANTHER" id="PTHR45228">
    <property type="entry name" value="CYCLIC DI-GMP PHOSPHODIESTERASE TM_0186-RELATED"/>
    <property type="match status" value="1"/>
</dbReference>
<dbReference type="Gene3D" id="3.40.50.2300">
    <property type="match status" value="1"/>
</dbReference>
<dbReference type="InterPro" id="IPR003607">
    <property type="entry name" value="HD/PDEase_dom"/>
</dbReference>
<gene>
    <name evidence="5" type="ORF">NSPWAT_1139</name>
</gene>
<dbReference type="Pfam" id="PF13487">
    <property type="entry name" value="HD_5"/>
    <property type="match status" value="1"/>
</dbReference>
<dbReference type="InterPro" id="IPR037522">
    <property type="entry name" value="HD_GYP_dom"/>
</dbReference>
<evidence type="ECO:0000259" key="4">
    <source>
        <dbReference type="PROSITE" id="PS51832"/>
    </source>
</evidence>
<dbReference type="Pfam" id="PF00072">
    <property type="entry name" value="Response_reg"/>
    <property type="match status" value="1"/>
</dbReference>
<dbReference type="InterPro" id="IPR001789">
    <property type="entry name" value="Sig_transdc_resp-reg_receiver"/>
</dbReference>
<evidence type="ECO:0000313" key="5">
    <source>
        <dbReference type="EMBL" id="CAI2717998.1"/>
    </source>
</evidence>
<name>A0ABM9HCU4_9BACT</name>
<dbReference type="PROSITE" id="PS51832">
    <property type="entry name" value="HD_GYP"/>
    <property type="match status" value="1"/>
</dbReference>
<dbReference type="SMART" id="SM00448">
    <property type="entry name" value="REC"/>
    <property type="match status" value="1"/>
</dbReference>
<dbReference type="EMBL" id="OX336137">
    <property type="protein sequence ID" value="CAI2717998.1"/>
    <property type="molecule type" value="Genomic_DNA"/>
</dbReference>
<evidence type="ECO:0000313" key="6">
    <source>
        <dbReference type="Proteomes" id="UP001157733"/>
    </source>
</evidence>
<dbReference type="InterPro" id="IPR052020">
    <property type="entry name" value="Cyclic_di-GMP/3'3'-cGAMP_PDE"/>
</dbReference>
<keyword evidence="6" id="KW-1185">Reference proteome</keyword>
<feature type="domain" description="Response regulatory" evidence="3">
    <location>
        <begin position="8"/>
        <end position="129"/>
    </location>
</feature>
<accession>A0ABM9HCU4</accession>
<organism evidence="5 6">
    <name type="scientific">Nitrospina watsonii</name>
    <dbReference type="NCBI Taxonomy" id="1323948"/>
    <lineage>
        <taxon>Bacteria</taxon>
        <taxon>Pseudomonadati</taxon>
        <taxon>Nitrospinota/Tectimicrobiota group</taxon>
        <taxon>Nitrospinota</taxon>
        <taxon>Nitrospinia</taxon>
        <taxon>Nitrospinales</taxon>
        <taxon>Nitrospinaceae</taxon>
        <taxon>Nitrospina</taxon>
    </lineage>
</organism>
<dbReference type="SUPFAM" id="SSF52172">
    <property type="entry name" value="CheY-like"/>
    <property type="match status" value="1"/>
</dbReference>
<evidence type="ECO:0008006" key="7">
    <source>
        <dbReference type="Google" id="ProtNLM"/>
    </source>
</evidence>
<reference evidence="5 6" key="1">
    <citation type="submission" date="2022-09" db="EMBL/GenBank/DDBJ databases">
        <authorList>
            <person name="Kop L."/>
        </authorList>
    </citation>
    <scope>NUCLEOTIDE SEQUENCE [LARGE SCALE GENOMIC DNA]</scope>
    <source>
        <strain evidence="5 6">347</strain>
    </source>
</reference>
<feature type="domain" description="HD-GYP" evidence="4">
    <location>
        <begin position="201"/>
        <end position="392"/>
    </location>
</feature>
<protein>
    <recommendedName>
        <fullName evidence="7">Response regulator</fullName>
    </recommendedName>
</protein>
<sequence>MNADLTRKLLVIDDDATVSALVEIYLKEAVAQAQIQIQKAYSGEEGMQKALAWKPDLIFCDLRMPGPDGFEVIRRIRQYGLHAVMILMSGCAEHEILDLTQGAQKVGAEAFLPKPLKAHEVHFFVNYVLRMITANRQLQLKNHTLEQNVLDAGAYQKKVVALGQQLQSEKKRLEAELNEVTKQNLQLQDKNEQALALNDDLVRTFRATVNMLTNIIELHQASHRGHPERVEKMSGFVAEKLQLPAAQVEHIRTAARLHELGIVTQPPNGNGHAKEKGDADKPRIHHTHLAEMLLRQFPGFDPTADIVRHLYENVDGTGIPEGLSGEMIPIGSRIVSAASFYDHARVNRPGETPKSVMKLLENEKGTRYDEDIVSLLGEFVHSSHFKDIDTIECTVFTLQEGMQLLSDMYSRSGTNVLRKGTVLNKSTLSNVLRFNNLDPISGTIKVKKV</sequence>
<dbReference type="PROSITE" id="PS50110">
    <property type="entry name" value="RESPONSE_REGULATORY"/>
    <property type="match status" value="1"/>
</dbReference>
<keyword evidence="1" id="KW-0597">Phosphoprotein</keyword>